<feature type="region of interest" description="Disordered" evidence="1">
    <location>
        <begin position="1"/>
        <end position="22"/>
    </location>
</feature>
<dbReference type="AlphaFoldDB" id="V7B0C5"/>
<dbReference type="Proteomes" id="UP000000226">
    <property type="component" value="Chromosome 9"/>
</dbReference>
<proteinExistence type="predicted"/>
<dbReference type="Gramene" id="ESW10323">
    <property type="protein sequence ID" value="ESW10323"/>
    <property type="gene ID" value="PHAVU_009G199600g"/>
</dbReference>
<feature type="compositionally biased region" description="Polar residues" evidence="1">
    <location>
        <begin position="1"/>
        <end position="12"/>
    </location>
</feature>
<dbReference type="SMR" id="V7B0C5"/>
<sequence>MKSIKQMNSRANSAPAAKEITEETTLSASHGFKKTKQLQFSINREERICTKASELLNDSLRVTIAPNCCDARTKIPATC</sequence>
<accession>V7B0C5</accession>
<keyword evidence="3" id="KW-1185">Reference proteome</keyword>
<name>V7B0C5_PHAVU</name>
<protein>
    <submittedName>
        <fullName evidence="2">Uncharacterized protein</fullName>
    </submittedName>
</protein>
<evidence type="ECO:0000313" key="3">
    <source>
        <dbReference type="Proteomes" id="UP000000226"/>
    </source>
</evidence>
<dbReference type="EMBL" id="CM002296">
    <property type="protein sequence ID" value="ESW10323.1"/>
    <property type="molecule type" value="Genomic_DNA"/>
</dbReference>
<reference evidence="3" key="1">
    <citation type="journal article" date="2014" name="Nat. Genet.">
        <title>A reference genome for common bean and genome-wide analysis of dual domestications.</title>
        <authorList>
            <person name="Schmutz J."/>
            <person name="McClean P.E."/>
            <person name="Mamidi S."/>
            <person name="Wu G.A."/>
            <person name="Cannon S.B."/>
            <person name="Grimwood J."/>
            <person name="Jenkins J."/>
            <person name="Shu S."/>
            <person name="Song Q."/>
            <person name="Chavarro C."/>
            <person name="Torres-Torres M."/>
            <person name="Geffroy V."/>
            <person name="Moghaddam S.M."/>
            <person name="Gao D."/>
            <person name="Abernathy B."/>
            <person name="Barry K."/>
            <person name="Blair M."/>
            <person name="Brick M.A."/>
            <person name="Chovatia M."/>
            <person name="Gepts P."/>
            <person name="Goodstein D.M."/>
            <person name="Gonzales M."/>
            <person name="Hellsten U."/>
            <person name="Hyten D.L."/>
            <person name="Jia G."/>
            <person name="Kelly J.D."/>
            <person name="Kudrna D."/>
            <person name="Lee R."/>
            <person name="Richard M.M."/>
            <person name="Miklas P.N."/>
            <person name="Osorno J.M."/>
            <person name="Rodrigues J."/>
            <person name="Thareau V."/>
            <person name="Urrea C.A."/>
            <person name="Wang M."/>
            <person name="Yu Y."/>
            <person name="Zhang M."/>
            <person name="Wing R.A."/>
            <person name="Cregan P.B."/>
            <person name="Rokhsar D.S."/>
            <person name="Jackson S.A."/>
        </authorList>
    </citation>
    <scope>NUCLEOTIDE SEQUENCE [LARGE SCALE GENOMIC DNA]</scope>
    <source>
        <strain evidence="3">cv. G19833</strain>
    </source>
</reference>
<evidence type="ECO:0000313" key="2">
    <source>
        <dbReference type="EMBL" id="ESW10323.1"/>
    </source>
</evidence>
<organism evidence="2 3">
    <name type="scientific">Phaseolus vulgaris</name>
    <name type="common">Kidney bean</name>
    <name type="synonym">French bean</name>
    <dbReference type="NCBI Taxonomy" id="3885"/>
    <lineage>
        <taxon>Eukaryota</taxon>
        <taxon>Viridiplantae</taxon>
        <taxon>Streptophyta</taxon>
        <taxon>Embryophyta</taxon>
        <taxon>Tracheophyta</taxon>
        <taxon>Spermatophyta</taxon>
        <taxon>Magnoliopsida</taxon>
        <taxon>eudicotyledons</taxon>
        <taxon>Gunneridae</taxon>
        <taxon>Pentapetalae</taxon>
        <taxon>rosids</taxon>
        <taxon>fabids</taxon>
        <taxon>Fabales</taxon>
        <taxon>Fabaceae</taxon>
        <taxon>Papilionoideae</taxon>
        <taxon>50 kb inversion clade</taxon>
        <taxon>NPAAA clade</taxon>
        <taxon>indigoferoid/millettioid clade</taxon>
        <taxon>Phaseoleae</taxon>
        <taxon>Phaseolus</taxon>
    </lineage>
</organism>
<gene>
    <name evidence="2" type="ORF">PHAVU_009G199600g</name>
</gene>
<evidence type="ECO:0000256" key="1">
    <source>
        <dbReference type="SAM" id="MobiDB-lite"/>
    </source>
</evidence>